<feature type="transmembrane region" description="Helical" evidence="2">
    <location>
        <begin position="125"/>
        <end position="147"/>
    </location>
</feature>
<feature type="signal peptide" evidence="3">
    <location>
        <begin position="1"/>
        <end position="19"/>
    </location>
</feature>
<organism evidence="4 5">
    <name type="scientific">Pseudomicrostroma glucosiphilum</name>
    <dbReference type="NCBI Taxonomy" id="1684307"/>
    <lineage>
        <taxon>Eukaryota</taxon>
        <taxon>Fungi</taxon>
        <taxon>Dikarya</taxon>
        <taxon>Basidiomycota</taxon>
        <taxon>Ustilaginomycotina</taxon>
        <taxon>Exobasidiomycetes</taxon>
        <taxon>Microstromatales</taxon>
        <taxon>Microstromatales incertae sedis</taxon>
        <taxon>Pseudomicrostroma</taxon>
    </lineage>
</organism>
<keyword evidence="3" id="KW-0732">Signal</keyword>
<feature type="compositionally biased region" description="Basic and acidic residues" evidence="1">
    <location>
        <begin position="179"/>
        <end position="195"/>
    </location>
</feature>
<evidence type="ECO:0000313" key="4">
    <source>
        <dbReference type="EMBL" id="PWN19848.1"/>
    </source>
</evidence>
<keyword evidence="2" id="KW-1133">Transmembrane helix</keyword>
<sequence>MKWSQLSVSFFLLIHGVASLPSPPPALLPLYERSQSGSGYQDPTTAAMAEAQVPTTSRDIQDVQSARSTVLSGLSMRAHHSPDEQIMKRAATSPRPLATKDVDDVNTPLESRALMRHPPEWRNSVGGLGVLGILLSGIGGIATYMTWRRQRERKKKEEEEARARAQAPGAQPPHAKPGAKRDLGGMSRLEVRWVE</sequence>
<keyword evidence="5" id="KW-1185">Reference proteome</keyword>
<name>A0A316U4T6_9BASI</name>
<evidence type="ECO:0000256" key="3">
    <source>
        <dbReference type="SAM" id="SignalP"/>
    </source>
</evidence>
<evidence type="ECO:0008006" key="6">
    <source>
        <dbReference type="Google" id="ProtNLM"/>
    </source>
</evidence>
<feature type="region of interest" description="Disordered" evidence="1">
    <location>
        <begin position="152"/>
        <end position="195"/>
    </location>
</feature>
<protein>
    <recommendedName>
        <fullName evidence="6">Mid2 domain-containing protein</fullName>
    </recommendedName>
</protein>
<keyword evidence="2" id="KW-0812">Transmembrane</keyword>
<accession>A0A316U4T6</accession>
<evidence type="ECO:0000256" key="1">
    <source>
        <dbReference type="SAM" id="MobiDB-lite"/>
    </source>
</evidence>
<keyword evidence="2" id="KW-0472">Membrane</keyword>
<gene>
    <name evidence="4" type="ORF">BCV69DRAFT_35862</name>
</gene>
<dbReference type="GeneID" id="37016952"/>
<dbReference type="EMBL" id="KZ819330">
    <property type="protein sequence ID" value="PWN19848.1"/>
    <property type="molecule type" value="Genomic_DNA"/>
</dbReference>
<evidence type="ECO:0000313" key="5">
    <source>
        <dbReference type="Proteomes" id="UP000245942"/>
    </source>
</evidence>
<evidence type="ECO:0000256" key="2">
    <source>
        <dbReference type="SAM" id="Phobius"/>
    </source>
</evidence>
<dbReference type="RefSeq" id="XP_025347008.1">
    <property type="nucleotide sequence ID" value="XM_025495218.1"/>
</dbReference>
<dbReference type="AlphaFoldDB" id="A0A316U4T6"/>
<feature type="chain" id="PRO_5016242626" description="Mid2 domain-containing protein" evidence="3">
    <location>
        <begin position="20"/>
        <end position="195"/>
    </location>
</feature>
<dbReference type="Proteomes" id="UP000245942">
    <property type="component" value="Unassembled WGS sequence"/>
</dbReference>
<reference evidence="4 5" key="1">
    <citation type="journal article" date="2018" name="Mol. Biol. Evol.">
        <title>Broad Genomic Sampling Reveals a Smut Pathogenic Ancestry of the Fungal Clade Ustilaginomycotina.</title>
        <authorList>
            <person name="Kijpornyongpan T."/>
            <person name="Mondo S.J."/>
            <person name="Barry K."/>
            <person name="Sandor L."/>
            <person name="Lee J."/>
            <person name="Lipzen A."/>
            <person name="Pangilinan J."/>
            <person name="LaButti K."/>
            <person name="Hainaut M."/>
            <person name="Henrissat B."/>
            <person name="Grigoriev I.V."/>
            <person name="Spatafora J.W."/>
            <person name="Aime M.C."/>
        </authorList>
    </citation>
    <scope>NUCLEOTIDE SEQUENCE [LARGE SCALE GENOMIC DNA]</scope>
    <source>
        <strain evidence="4 5">MCA 4718</strain>
    </source>
</reference>
<proteinExistence type="predicted"/>